<accession>A0ABP8H958</accession>
<dbReference type="RefSeq" id="WP_345213407.1">
    <property type="nucleotide sequence ID" value="NZ_BAABFT010000016.1"/>
</dbReference>
<feature type="transmembrane region" description="Helical" evidence="1">
    <location>
        <begin position="85"/>
        <end position="105"/>
    </location>
</feature>
<evidence type="ECO:0000256" key="1">
    <source>
        <dbReference type="SAM" id="Phobius"/>
    </source>
</evidence>
<name>A0ABP8H958_9SPHI</name>
<keyword evidence="1" id="KW-1133">Transmembrane helix</keyword>
<evidence type="ECO:0008006" key="4">
    <source>
        <dbReference type="Google" id="ProtNLM"/>
    </source>
</evidence>
<gene>
    <name evidence="2" type="ORF">GCM10023149_44610</name>
</gene>
<dbReference type="Proteomes" id="UP001500582">
    <property type="component" value="Unassembled WGS sequence"/>
</dbReference>
<proteinExistence type="predicted"/>
<protein>
    <recommendedName>
        <fullName evidence="4">Zinc-finger domain-containing protein</fullName>
    </recommendedName>
</protein>
<feature type="transmembrane region" description="Helical" evidence="1">
    <location>
        <begin position="135"/>
        <end position="156"/>
    </location>
</feature>
<evidence type="ECO:0000313" key="3">
    <source>
        <dbReference type="Proteomes" id="UP001500582"/>
    </source>
</evidence>
<organism evidence="2 3">
    <name type="scientific">Mucilaginibacter gynuensis</name>
    <dbReference type="NCBI Taxonomy" id="1302236"/>
    <lineage>
        <taxon>Bacteria</taxon>
        <taxon>Pseudomonadati</taxon>
        <taxon>Bacteroidota</taxon>
        <taxon>Sphingobacteriia</taxon>
        <taxon>Sphingobacteriales</taxon>
        <taxon>Sphingobacteriaceae</taxon>
        <taxon>Mucilaginibacter</taxon>
    </lineage>
</organism>
<comment type="caution">
    <text evidence="2">The sequence shown here is derived from an EMBL/GenBank/DDBJ whole genome shotgun (WGS) entry which is preliminary data.</text>
</comment>
<dbReference type="EMBL" id="BAABFT010000016">
    <property type="protein sequence ID" value="GAA4336102.1"/>
    <property type="molecule type" value="Genomic_DNA"/>
</dbReference>
<reference evidence="3" key="1">
    <citation type="journal article" date="2019" name="Int. J. Syst. Evol. Microbiol.">
        <title>The Global Catalogue of Microorganisms (GCM) 10K type strain sequencing project: providing services to taxonomists for standard genome sequencing and annotation.</title>
        <authorList>
            <consortium name="The Broad Institute Genomics Platform"/>
            <consortium name="The Broad Institute Genome Sequencing Center for Infectious Disease"/>
            <person name="Wu L."/>
            <person name="Ma J."/>
        </authorList>
    </citation>
    <scope>NUCLEOTIDE SEQUENCE [LARGE SCALE GENOMIC DNA]</scope>
    <source>
        <strain evidence="3">JCM 17705</strain>
    </source>
</reference>
<evidence type="ECO:0000313" key="2">
    <source>
        <dbReference type="EMBL" id="GAA4336102.1"/>
    </source>
</evidence>
<keyword evidence="1" id="KW-0812">Transmembrane</keyword>
<keyword evidence="1" id="KW-0472">Membrane</keyword>
<sequence length="169" mass="19262">MNSIEEKLWNYIDGNCTPEEQQAISLLIEQNEAYRNTYNELLVLNAEMATIELDEPPMAFTYNVLEQIRAEQAHKPLKAAIDKRIITGIAAFFLISIGVLVIYMLTQINWTSDSTGWRIPEIKAPELKAPDLKNVFSGTIVQSILFVDTVLGLFLFDGWLRRRNMPKTA</sequence>
<keyword evidence="3" id="KW-1185">Reference proteome</keyword>